<feature type="chain" id="PRO_5047213747" evidence="3">
    <location>
        <begin position="22"/>
        <end position="129"/>
    </location>
</feature>
<feature type="signal peptide" evidence="3">
    <location>
        <begin position="1"/>
        <end position="21"/>
    </location>
</feature>
<evidence type="ECO:0000313" key="4">
    <source>
        <dbReference type="EMBL" id="MCD2517812.1"/>
    </source>
</evidence>
<evidence type="ECO:0000313" key="5">
    <source>
        <dbReference type="Proteomes" id="UP001179361"/>
    </source>
</evidence>
<organism evidence="4 5">
    <name type="scientific">Massilia phyllostachyos</name>
    <dbReference type="NCBI Taxonomy" id="2898585"/>
    <lineage>
        <taxon>Bacteria</taxon>
        <taxon>Pseudomonadati</taxon>
        <taxon>Pseudomonadota</taxon>
        <taxon>Betaproteobacteria</taxon>
        <taxon>Burkholderiales</taxon>
        <taxon>Oxalobacteraceae</taxon>
        <taxon>Telluria group</taxon>
        <taxon>Massilia</taxon>
    </lineage>
</organism>
<dbReference type="EMBL" id="JAJNOC010000005">
    <property type="protein sequence ID" value="MCD2517812.1"/>
    <property type="molecule type" value="Genomic_DNA"/>
</dbReference>
<dbReference type="PANTHER" id="PTHR10009:SF18">
    <property type="entry name" value="PROTEIN YELLOW-LIKE PROTEIN"/>
    <property type="match status" value="1"/>
</dbReference>
<protein>
    <submittedName>
        <fullName evidence="4">Uncharacterized protein</fullName>
    </submittedName>
</protein>
<name>A0ABS8Q7U5_9BURK</name>
<gene>
    <name evidence="4" type="ORF">LQ564_15980</name>
</gene>
<evidence type="ECO:0000256" key="1">
    <source>
        <dbReference type="ARBA" id="ARBA00004613"/>
    </source>
</evidence>
<dbReference type="Proteomes" id="UP001179361">
    <property type="component" value="Unassembled WGS sequence"/>
</dbReference>
<reference evidence="4" key="1">
    <citation type="submission" date="2021-11" db="EMBL/GenBank/DDBJ databases">
        <title>The complete genome of Massilia sp sp. G4R7.</title>
        <authorList>
            <person name="Liu L."/>
            <person name="Yue J."/>
            <person name="Yuan J."/>
            <person name="Yang F."/>
            <person name="Li L."/>
        </authorList>
    </citation>
    <scope>NUCLEOTIDE SEQUENCE</scope>
    <source>
        <strain evidence="4">G4R7</strain>
    </source>
</reference>
<keyword evidence="5" id="KW-1185">Reference proteome</keyword>
<evidence type="ECO:0000256" key="2">
    <source>
        <dbReference type="ARBA" id="ARBA00022525"/>
    </source>
</evidence>
<comment type="caution">
    <text evidence="4">The sequence shown here is derived from an EMBL/GenBank/DDBJ whole genome shotgun (WGS) entry which is preliminary data.</text>
</comment>
<keyword evidence="2" id="KW-0964">Secreted</keyword>
<dbReference type="RefSeq" id="WP_231059104.1">
    <property type="nucleotide sequence ID" value="NZ_JAJNOC010000005.1"/>
</dbReference>
<dbReference type="Gene3D" id="2.120.10.30">
    <property type="entry name" value="TolB, C-terminal domain"/>
    <property type="match status" value="1"/>
</dbReference>
<accession>A0ABS8Q7U5</accession>
<proteinExistence type="predicted"/>
<dbReference type="PANTHER" id="PTHR10009">
    <property type="entry name" value="PROTEIN YELLOW-RELATED"/>
    <property type="match status" value="1"/>
</dbReference>
<dbReference type="InterPro" id="IPR017996">
    <property type="entry name" value="MRJP/yellow-related"/>
</dbReference>
<dbReference type="InterPro" id="IPR011042">
    <property type="entry name" value="6-blade_b-propeller_TolB-like"/>
</dbReference>
<keyword evidence="3" id="KW-0732">Signal</keyword>
<evidence type="ECO:0000256" key="3">
    <source>
        <dbReference type="SAM" id="SignalP"/>
    </source>
</evidence>
<comment type="subcellular location">
    <subcellularLocation>
        <location evidence="1">Secreted</location>
    </subcellularLocation>
</comment>
<sequence length="129" mass="13175">MKRLMISAMVAGTLLASAAQAATATVGKIERVAAFHGAMPTGVTVTETGRIFINFPKWGDQVDYTVAEVRDGKTVAYPSAAFNQENADPAKGLISVQSVVADGRGRLWILDTAAPGFAAPGPGAQAGGG</sequence>